<dbReference type="SUPFAM" id="SSF51338">
    <property type="entry name" value="Composite domain of metallo-dependent hydrolases"/>
    <property type="match status" value="1"/>
</dbReference>
<dbReference type="EMBL" id="JBHMCR010000016">
    <property type="protein sequence ID" value="MFB9522974.1"/>
    <property type="molecule type" value="Genomic_DNA"/>
</dbReference>
<dbReference type="InterPro" id="IPR011042">
    <property type="entry name" value="6-blade_b-propeller_TolB-like"/>
</dbReference>
<dbReference type="Gene3D" id="2.120.10.30">
    <property type="entry name" value="TolB, C-terminal domain"/>
    <property type="match status" value="2"/>
</dbReference>
<feature type="domain" description="Amidohydrolase-related" evidence="1">
    <location>
        <begin position="913"/>
        <end position="1019"/>
    </location>
</feature>
<organism evidence="2 3">
    <name type="scientific">Streptomyces cremeus</name>
    <dbReference type="NCBI Taxonomy" id="66881"/>
    <lineage>
        <taxon>Bacteria</taxon>
        <taxon>Bacillati</taxon>
        <taxon>Actinomycetota</taxon>
        <taxon>Actinomycetes</taxon>
        <taxon>Kitasatosporales</taxon>
        <taxon>Streptomycetaceae</taxon>
        <taxon>Streptomyces</taxon>
    </lineage>
</organism>
<dbReference type="SUPFAM" id="SSF51556">
    <property type="entry name" value="Metallo-dependent hydrolases"/>
    <property type="match status" value="1"/>
</dbReference>
<dbReference type="InterPro" id="IPR011059">
    <property type="entry name" value="Metal-dep_hydrolase_composite"/>
</dbReference>
<dbReference type="InterPro" id="IPR011659">
    <property type="entry name" value="WD40"/>
</dbReference>
<dbReference type="PROSITE" id="PS51318">
    <property type="entry name" value="TAT"/>
    <property type="match status" value="1"/>
</dbReference>
<dbReference type="InterPro" id="IPR006311">
    <property type="entry name" value="TAT_signal"/>
</dbReference>
<dbReference type="Gene3D" id="3.20.20.140">
    <property type="entry name" value="Metal-dependent hydrolases"/>
    <property type="match status" value="2"/>
</dbReference>
<dbReference type="InterPro" id="IPR006680">
    <property type="entry name" value="Amidohydro-rel"/>
</dbReference>
<dbReference type="Gene3D" id="2.30.40.10">
    <property type="entry name" value="Urease, subunit C, domain 1"/>
    <property type="match status" value="2"/>
</dbReference>
<comment type="caution">
    <text evidence="2">The sequence shown here is derived from an EMBL/GenBank/DDBJ whole genome shotgun (WGS) entry which is preliminary data.</text>
</comment>
<evidence type="ECO:0000259" key="1">
    <source>
        <dbReference type="Pfam" id="PF01979"/>
    </source>
</evidence>
<proteinExistence type="predicted"/>
<evidence type="ECO:0000313" key="3">
    <source>
        <dbReference type="Proteomes" id="UP001589718"/>
    </source>
</evidence>
<dbReference type="Proteomes" id="UP001589718">
    <property type="component" value="Unassembled WGS sequence"/>
</dbReference>
<dbReference type="PANTHER" id="PTHR43135">
    <property type="entry name" value="ALPHA-D-RIBOSE 1-METHYLPHOSPHONATE 5-TRIPHOSPHATE DIPHOSPHATASE"/>
    <property type="match status" value="1"/>
</dbReference>
<dbReference type="RefSeq" id="WP_345219650.1">
    <property type="nucleotide sequence ID" value="NZ_BAAAXE010000002.1"/>
</dbReference>
<protein>
    <submittedName>
        <fullName evidence="2">Amidohydrolase family protein</fullName>
    </submittedName>
</protein>
<dbReference type="Pfam" id="PF01979">
    <property type="entry name" value="Amidohydro_1"/>
    <property type="match status" value="1"/>
</dbReference>
<dbReference type="InterPro" id="IPR032466">
    <property type="entry name" value="Metal_Hydrolase"/>
</dbReference>
<dbReference type="SUPFAM" id="SSF82171">
    <property type="entry name" value="DPP6 N-terminal domain-like"/>
    <property type="match status" value="1"/>
</dbReference>
<gene>
    <name evidence="2" type="ORF">ACFFTU_23800</name>
</gene>
<dbReference type="Pfam" id="PF07676">
    <property type="entry name" value="PD40"/>
    <property type="match status" value="5"/>
</dbReference>
<name>A0ABV5PIQ6_STRCM</name>
<keyword evidence="3" id="KW-1185">Reference proteome</keyword>
<reference evidence="2 3" key="1">
    <citation type="submission" date="2024-09" db="EMBL/GenBank/DDBJ databases">
        <authorList>
            <person name="Sun Q."/>
            <person name="Mori K."/>
        </authorList>
    </citation>
    <scope>NUCLEOTIDE SEQUENCE [LARGE SCALE GENOMIC DNA]</scope>
    <source>
        <strain evidence="2 3">JCM 4362</strain>
    </source>
</reference>
<accession>A0ABV5PIQ6</accession>
<dbReference type="InterPro" id="IPR051781">
    <property type="entry name" value="Metallo-dep_Hydrolase"/>
</dbReference>
<sequence length="1059" mass="113554">MPSLPRRTFLQAATVTIGAAAVGAAPPSEALADPGGPTRRVRLDAATNGSATAHRGHYVAEVQNVLWSFRDDGRPARALTPPDLEPVRPVLSPDGHRIAVSGYRGGQFHLWLLNADGTGLRRLTEGPWDDRSPAWSPDGTRLAFSSERGGDPVTGSPYRIWTVDVADGTLRQLTGLNGQSGPHQDKPWEDFDPAWSGDGSRVLFVRGAVEGTALRSRTIAAVPADAGRAGPVAVVHTEPASAPPGGLLTPAVSPAGRTAWLRATATGTTTRFQPVTLVVDGRNVPVEGSLAAVPPRWLDDERLLLTVDGQFQILRPHRDPAGRTVPFTATLPVHRPAYRVKRYDLEPRGTRRVRGIQQPVLAPDGRSFAFVALNSLWIQPTSGRSAGPRRVLEADPSTYLQGPSFSRDGRWLLYVDDRDGLNAVRRIELATGKDELLAPGGRTHPALSPDGTRLACLDMAGGLVVRDLADGTEKVVAAPLGGGGLPGPPSWSPDGRHLVYADRNRLNFRFREGYNLIRVVEVATGASRLYPVARFASLSDRYASGPVWSYDGRWLAVVSESALWVLPVRADGSPAGEARQIGDLGADHPSWGADSRTLLYLAEGRVRLTTRDAAGPGRVLPVRLDYRSSAPADVVVHAGRLWDGTATDGRVRTDVDILIRDGRITAVEPHRAGRRAGRFVDASRQTVLPGLWDAHTHPWQYTYGARQTAVSLAYGITTTVSLAGFSYEQARLREDVVAGRLAGPRLLTTGELLDGSRVAYSMGRAHRTREGLRRSLARGAALDWDFVKTYVRSPQDHMEQAARFGHERLGVLSGSHLVSQGLQSGEDLTSHLVATERAEQGHGATSEGFTYADTVAAYTRGGLKLLATPFVASPLLGDFPELADDARVTAMMPPWDAAAVRANAAERPTDVQRLALRRELATYRRVVDGGGLMAIGTDTPITPVGLTLHIVLRAMVRGGFPAAQALRSVTRAPAELFGADRDLGTVEPGKLADLTVVDGNPLADFDDLVKVSAVLVGGRPHTRAALAAPYRQRGAAAAARGAESHWEAVRHLMEEGGCC</sequence>
<dbReference type="PANTHER" id="PTHR43135:SF3">
    <property type="entry name" value="ALPHA-D-RIBOSE 1-METHYLPHOSPHONATE 5-TRIPHOSPHATE DIPHOSPHATASE"/>
    <property type="match status" value="1"/>
</dbReference>
<evidence type="ECO:0000313" key="2">
    <source>
        <dbReference type="EMBL" id="MFB9522974.1"/>
    </source>
</evidence>